<comment type="caution">
    <text evidence="9">The sequence shown here is derived from an EMBL/GenBank/DDBJ whole genome shotgun (WGS) entry which is preliminary data.</text>
</comment>
<dbReference type="RefSeq" id="WP_344844038.1">
    <property type="nucleotide sequence ID" value="NZ_BAABDF010000003.1"/>
</dbReference>
<evidence type="ECO:0000256" key="3">
    <source>
        <dbReference type="ARBA" id="ARBA00011738"/>
    </source>
</evidence>
<comment type="similarity">
    <text evidence="2 7">Belongs to the class-I pyridoxal-phosphate-dependent aminotransferase family.</text>
</comment>
<protein>
    <recommendedName>
        <fullName evidence="7">Aminotransferase</fullName>
        <ecNumber evidence="7">2.6.1.-</ecNumber>
    </recommendedName>
</protein>
<dbReference type="SUPFAM" id="SSF53383">
    <property type="entry name" value="PLP-dependent transferases"/>
    <property type="match status" value="1"/>
</dbReference>
<dbReference type="Proteomes" id="UP001399917">
    <property type="component" value="Unassembled WGS sequence"/>
</dbReference>
<dbReference type="EMBL" id="BAABDF010000003">
    <property type="protein sequence ID" value="GAA3860376.1"/>
    <property type="molecule type" value="Genomic_DNA"/>
</dbReference>
<dbReference type="Gene3D" id="3.90.1150.10">
    <property type="entry name" value="Aspartate Aminotransferase, domain 1"/>
    <property type="match status" value="1"/>
</dbReference>
<keyword evidence="6" id="KW-0663">Pyridoxal phosphate</keyword>
<evidence type="ECO:0000256" key="1">
    <source>
        <dbReference type="ARBA" id="ARBA00001933"/>
    </source>
</evidence>
<feature type="domain" description="Aminotransferase class I/classII large" evidence="8">
    <location>
        <begin position="27"/>
        <end position="389"/>
    </location>
</feature>
<evidence type="ECO:0000313" key="10">
    <source>
        <dbReference type="Proteomes" id="UP001399917"/>
    </source>
</evidence>
<name>A0ABP7K1S8_9RHOB</name>
<dbReference type="PANTHER" id="PTHR11879:SF22">
    <property type="entry name" value="ASPARTATE AMINOTRANSFERASE, MITOCHONDRIAL"/>
    <property type="match status" value="1"/>
</dbReference>
<dbReference type="PRINTS" id="PR00799">
    <property type="entry name" value="TRANSAMINASE"/>
</dbReference>
<proteinExistence type="inferred from homology"/>
<dbReference type="InterPro" id="IPR004838">
    <property type="entry name" value="NHTrfase_class1_PyrdxlP-BS"/>
</dbReference>
<dbReference type="InterPro" id="IPR015424">
    <property type="entry name" value="PyrdxlP-dep_Trfase"/>
</dbReference>
<dbReference type="PROSITE" id="PS00105">
    <property type="entry name" value="AA_TRANSFER_CLASS_1"/>
    <property type="match status" value="1"/>
</dbReference>
<comment type="cofactor">
    <cofactor evidence="1 7">
        <name>pyridoxal 5'-phosphate</name>
        <dbReference type="ChEBI" id="CHEBI:597326"/>
    </cofactor>
</comment>
<keyword evidence="5 7" id="KW-0808">Transferase</keyword>
<accession>A0ABP7K1S8</accession>
<dbReference type="CDD" id="cd00609">
    <property type="entry name" value="AAT_like"/>
    <property type="match status" value="1"/>
</dbReference>
<sequence>MLENLKPQAADKILELMQFYREDPRDNKVDLGVGVYKDATGHTPIMRAVKAAEKQLWEQETTKSYTALSGDPAFGAAMRDLVLADTVPADRVAAIATPGGTGAIRQAFELARLANPDTTVWTSNPTWPNHLSILKFMGLPNREYAYFDEASCTVDFDAMMASLADVKAGDVVLLHGCCHNPTGANLTLDQYGKVADLIAEKGALALVDIAYQGFGDGLEEDAAPTRLLASKLPEMMIAASCSKNFGVYRERAGCLMAISERAEQTANAQGSLNFLNRQNYSFPPDHGARLVTMILTDPALKADWMAELEEVRQGMLTLRQNLADELRQRTNSDRFDFIAQHRGMFSRIGATPEEVLKIREDFGIYMVGDSRMNIAGLNDRTVPLLAEAIAKTCA</sequence>
<evidence type="ECO:0000256" key="5">
    <source>
        <dbReference type="ARBA" id="ARBA00022679"/>
    </source>
</evidence>
<evidence type="ECO:0000256" key="2">
    <source>
        <dbReference type="ARBA" id="ARBA00007441"/>
    </source>
</evidence>
<dbReference type="Gene3D" id="3.40.640.10">
    <property type="entry name" value="Type I PLP-dependent aspartate aminotransferase-like (Major domain)"/>
    <property type="match status" value="1"/>
</dbReference>
<gene>
    <name evidence="9" type="ORF">GCM10022404_09050</name>
</gene>
<keyword evidence="4 7" id="KW-0032">Aminotransferase</keyword>
<organism evidence="9 10">
    <name type="scientific">Celeribacter arenosi</name>
    <dbReference type="NCBI Taxonomy" id="792649"/>
    <lineage>
        <taxon>Bacteria</taxon>
        <taxon>Pseudomonadati</taxon>
        <taxon>Pseudomonadota</taxon>
        <taxon>Alphaproteobacteria</taxon>
        <taxon>Rhodobacterales</taxon>
        <taxon>Roseobacteraceae</taxon>
        <taxon>Celeribacter</taxon>
    </lineage>
</organism>
<comment type="subunit">
    <text evidence="3">Homodimer.</text>
</comment>
<evidence type="ECO:0000256" key="6">
    <source>
        <dbReference type="ARBA" id="ARBA00022898"/>
    </source>
</evidence>
<reference evidence="10" key="1">
    <citation type="journal article" date="2019" name="Int. J. Syst. Evol. Microbiol.">
        <title>The Global Catalogue of Microorganisms (GCM) 10K type strain sequencing project: providing services to taxonomists for standard genome sequencing and annotation.</title>
        <authorList>
            <consortium name="The Broad Institute Genomics Platform"/>
            <consortium name="The Broad Institute Genome Sequencing Center for Infectious Disease"/>
            <person name="Wu L."/>
            <person name="Ma J."/>
        </authorList>
    </citation>
    <scope>NUCLEOTIDE SEQUENCE [LARGE SCALE GENOMIC DNA]</scope>
    <source>
        <strain evidence="10">JCM 17190</strain>
    </source>
</reference>
<evidence type="ECO:0000259" key="8">
    <source>
        <dbReference type="Pfam" id="PF00155"/>
    </source>
</evidence>
<dbReference type="NCBIfam" id="NF006719">
    <property type="entry name" value="PRK09257.1"/>
    <property type="match status" value="1"/>
</dbReference>
<dbReference type="PANTHER" id="PTHR11879">
    <property type="entry name" value="ASPARTATE AMINOTRANSFERASE"/>
    <property type="match status" value="1"/>
</dbReference>
<keyword evidence="10" id="KW-1185">Reference proteome</keyword>
<dbReference type="InterPro" id="IPR015422">
    <property type="entry name" value="PyrdxlP-dep_Trfase_small"/>
</dbReference>
<evidence type="ECO:0000313" key="9">
    <source>
        <dbReference type="EMBL" id="GAA3860376.1"/>
    </source>
</evidence>
<dbReference type="InterPro" id="IPR015421">
    <property type="entry name" value="PyrdxlP-dep_Trfase_major"/>
</dbReference>
<dbReference type="InterPro" id="IPR004839">
    <property type="entry name" value="Aminotransferase_I/II_large"/>
</dbReference>
<dbReference type="InterPro" id="IPR000796">
    <property type="entry name" value="Asp_trans"/>
</dbReference>
<dbReference type="GO" id="GO:0008483">
    <property type="term" value="F:transaminase activity"/>
    <property type="evidence" value="ECO:0007669"/>
    <property type="project" value="UniProtKB-KW"/>
</dbReference>
<evidence type="ECO:0000256" key="7">
    <source>
        <dbReference type="RuleBase" id="RU000481"/>
    </source>
</evidence>
<evidence type="ECO:0000256" key="4">
    <source>
        <dbReference type="ARBA" id="ARBA00022576"/>
    </source>
</evidence>
<dbReference type="EC" id="2.6.1.-" evidence="7"/>
<dbReference type="Pfam" id="PF00155">
    <property type="entry name" value="Aminotran_1_2"/>
    <property type="match status" value="1"/>
</dbReference>